<dbReference type="InParanoid" id="A0A540VIK7"/>
<keyword evidence="6 12" id="KW-0068">Autocatalytic cleavage</keyword>
<name>A0A540VIK7_9CHLR</name>
<evidence type="ECO:0000256" key="9">
    <source>
        <dbReference type="ARBA" id="ARBA00023163"/>
    </source>
</evidence>
<keyword evidence="2 12" id="KW-0678">Repressor</keyword>
<accession>A0A540VIK7</accession>
<comment type="similarity">
    <text evidence="1 12 13">Belongs to the peptidase S24 family.</text>
</comment>
<feature type="site" description="Cleavage; by autolysis" evidence="12">
    <location>
        <begin position="110"/>
        <end position="111"/>
    </location>
</feature>
<keyword evidence="7 12" id="KW-0805">Transcription regulation</keyword>
<dbReference type="Proteomes" id="UP000317371">
    <property type="component" value="Unassembled WGS sequence"/>
</dbReference>
<feature type="active site" description="For autocatalytic cleavage activity" evidence="12">
    <location>
        <position position="189"/>
    </location>
</feature>
<keyword evidence="9 12" id="KW-0804">Transcription</keyword>
<dbReference type="GO" id="GO:0009432">
    <property type="term" value="P:SOS response"/>
    <property type="evidence" value="ECO:0007669"/>
    <property type="project" value="UniProtKB-UniRule"/>
</dbReference>
<evidence type="ECO:0000259" key="14">
    <source>
        <dbReference type="Pfam" id="PF00717"/>
    </source>
</evidence>
<gene>
    <name evidence="12 16" type="primary">lexA</name>
    <name evidence="16" type="ORF">FKZ61_09465</name>
</gene>
<dbReference type="InterPro" id="IPR006199">
    <property type="entry name" value="LexA_DNA-bd_dom"/>
</dbReference>
<dbReference type="InterPro" id="IPR050077">
    <property type="entry name" value="LexA_repressor"/>
</dbReference>
<protein>
    <recommendedName>
        <fullName evidence="12">LexA repressor</fullName>
        <ecNumber evidence="12">3.4.21.88</ecNumber>
    </recommendedName>
</protein>
<dbReference type="HAMAP" id="MF_00015">
    <property type="entry name" value="LexA"/>
    <property type="match status" value="1"/>
</dbReference>
<sequence>MGNLSERQRKILQFIIQFFQENEFPPTIREIGEQVGISSTSVVNYNLAKLEEMKLISRRKEVSRGLSLNWERIQAELGLEAPAGYGAESQNGNGSSGPLLRIPILGPIAAGTPIQVEPRETTNPEGWVEVPEGLFRARGPLFALRVQGDSMIDASVLDGDIVILRHQETADDGDMVAAWIEGDEETTLKYLYREGRNVRLQPANPNPAYQPIVRPADQVRINGKVVSVIRLVEHT</sequence>
<dbReference type="PRINTS" id="PR00726">
    <property type="entry name" value="LEXASERPTASE"/>
</dbReference>
<keyword evidence="11 12" id="KW-0742">SOS response</keyword>
<feature type="DNA-binding region" description="H-T-H motif" evidence="12">
    <location>
        <begin position="28"/>
        <end position="48"/>
    </location>
</feature>
<keyword evidence="3 12" id="KW-0235">DNA replication</keyword>
<dbReference type="InterPro" id="IPR039418">
    <property type="entry name" value="LexA-like"/>
</dbReference>
<dbReference type="PANTHER" id="PTHR33516">
    <property type="entry name" value="LEXA REPRESSOR"/>
    <property type="match status" value="1"/>
</dbReference>
<keyword evidence="4 12" id="KW-0227">DNA damage</keyword>
<dbReference type="GO" id="GO:0006508">
    <property type="term" value="P:proteolysis"/>
    <property type="evidence" value="ECO:0007669"/>
    <property type="project" value="InterPro"/>
</dbReference>
<dbReference type="Gene3D" id="1.10.10.10">
    <property type="entry name" value="Winged helix-like DNA-binding domain superfamily/Winged helix DNA-binding domain"/>
    <property type="match status" value="1"/>
</dbReference>
<reference evidence="16 17" key="1">
    <citation type="submission" date="2019-06" db="EMBL/GenBank/DDBJ databases">
        <title>Genome sequence of Litorilinea aerophila BAA-2444.</title>
        <authorList>
            <person name="Maclea K.S."/>
            <person name="Maurais E.G."/>
            <person name="Iannazzi L.C."/>
        </authorList>
    </citation>
    <scope>NUCLEOTIDE SEQUENCE [LARGE SCALE GENOMIC DNA]</scope>
    <source>
        <strain evidence="16 17">ATCC BAA-2444</strain>
    </source>
</reference>
<evidence type="ECO:0000259" key="15">
    <source>
        <dbReference type="Pfam" id="PF01726"/>
    </source>
</evidence>
<keyword evidence="5 12" id="KW-0378">Hydrolase</keyword>
<dbReference type="SUPFAM" id="SSF51306">
    <property type="entry name" value="LexA/Signal peptidase"/>
    <property type="match status" value="1"/>
</dbReference>
<dbReference type="InterPro" id="IPR015927">
    <property type="entry name" value="Peptidase_S24_S26A/B/C"/>
</dbReference>
<dbReference type="PANTHER" id="PTHR33516:SF2">
    <property type="entry name" value="LEXA REPRESSOR-RELATED"/>
    <property type="match status" value="1"/>
</dbReference>
<dbReference type="InterPro" id="IPR036388">
    <property type="entry name" value="WH-like_DNA-bd_sf"/>
</dbReference>
<dbReference type="RefSeq" id="WP_141609880.1">
    <property type="nucleotide sequence ID" value="NZ_VIGC02000010.1"/>
</dbReference>
<evidence type="ECO:0000256" key="13">
    <source>
        <dbReference type="RuleBase" id="RU003991"/>
    </source>
</evidence>
<dbReference type="SUPFAM" id="SSF46785">
    <property type="entry name" value="Winged helix' DNA-binding domain"/>
    <property type="match status" value="1"/>
</dbReference>
<dbReference type="GO" id="GO:0006260">
    <property type="term" value="P:DNA replication"/>
    <property type="evidence" value="ECO:0007669"/>
    <property type="project" value="UniProtKB-UniRule"/>
</dbReference>
<dbReference type="Gene3D" id="2.10.109.10">
    <property type="entry name" value="Umud Fragment, subunit A"/>
    <property type="match status" value="1"/>
</dbReference>
<keyword evidence="8 12" id="KW-0238">DNA-binding</keyword>
<evidence type="ECO:0000256" key="6">
    <source>
        <dbReference type="ARBA" id="ARBA00022813"/>
    </source>
</evidence>
<dbReference type="NCBIfam" id="TIGR00498">
    <property type="entry name" value="lexA"/>
    <property type="match status" value="1"/>
</dbReference>
<dbReference type="GO" id="GO:0006281">
    <property type="term" value="P:DNA repair"/>
    <property type="evidence" value="ECO:0007669"/>
    <property type="project" value="UniProtKB-UniRule"/>
</dbReference>
<dbReference type="CDD" id="cd06529">
    <property type="entry name" value="S24_LexA-like"/>
    <property type="match status" value="1"/>
</dbReference>
<dbReference type="CDD" id="cd00090">
    <property type="entry name" value="HTH_ARSR"/>
    <property type="match status" value="1"/>
</dbReference>
<evidence type="ECO:0000256" key="12">
    <source>
        <dbReference type="HAMAP-Rule" id="MF_00015"/>
    </source>
</evidence>
<evidence type="ECO:0000256" key="10">
    <source>
        <dbReference type="ARBA" id="ARBA00023204"/>
    </source>
</evidence>
<evidence type="ECO:0000256" key="2">
    <source>
        <dbReference type="ARBA" id="ARBA00022491"/>
    </source>
</evidence>
<feature type="domain" description="LexA repressor DNA-binding" evidence="15">
    <location>
        <begin position="1"/>
        <end position="65"/>
    </location>
</feature>
<dbReference type="AlphaFoldDB" id="A0A540VIK7"/>
<dbReference type="InterPro" id="IPR036390">
    <property type="entry name" value="WH_DNA-bd_sf"/>
</dbReference>
<dbReference type="FunCoup" id="A0A540VIK7">
    <property type="interactions" value="294"/>
</dbReference>
<dbReference type="InterPro" id="IPR006197">
    <property type="entry name" value="Peptidase_S24_LexA"/>
</dbReference>
<evidence type="ECO:0000256" key="3">
    <source>
        <dbReference type="ARBA" id="ARBA00022705"/>
    </source>
</evidence>
<dbReference type="EMBL" id="VIGC01000010">
    <property type="protein sequence ID" value="TQE95963.1"/>
    <property type="molecule type" value="Genomic_DNA"/>
</dbReference>
<evidence type="ECO:0000256" key="1">
    <source>
        <dbReference type="ARBA" id="ARBA00007484"/>
    </source>
</evidence>
<comment type="catalytic activity">
    <reaction evidence="12">
        <text>Hydrolysis of Ala-|-Gly bond in repressor LexA.</text>
        <dbReference type="EC" id="3.4.21.88"/>
    </reaction>
</comment>
<evidence type="ECO:0000256" key="4">
    <source>
        <dbReference type="ARBA" id="ARBA00022763"/>
    </source>
</evidence>
<comment type="subunit">
    <text evidence="12">Homodimer.</text>
</comment>
<dbReference type="GO" id="GO:0003677">
    <property type="term" value="F:DNA binding"/>
    <property type="evidence" value="ECO:0007669"/>
    <property type="project" value="UniProtKB-UniRule"/>
</dbReference>
<dbReference type="Pfam" id="PF01726">
    <property type="entry name" value="LexA_DNA_bind"/>
    <property type="match status" value="1"/>
</dbReference>
<dbReference type="Pfam" id="PF00717">
    <property type="entry name" value="Peptidase_S24"/>
    <property type="match status" value="1"/>
</dbReference>
<organism evidence="16 17">
    <name type="scientific">Litorilinea aerophila</name>
    <dbReference type="NCBI Taxonomy" id="1204385"/>
    <lineage>
        <taxon>Bacteria</taxon>
        <taxon>Bacillati</taxon>
        <taxon>Chloroflexota</taxon>
        <taxon>Caldilineae</taxon>
        <taxon>Caldilineales</taxon>
        <taxon>Caldilineaceae</taxon>
        <taxon>Litorilinea</taxon>
    </lineage>
</organism>
<comment type="caution">
    <text evidence="16">The sequence shown here is derived from an EMBL/GenBank/DDBJ whole genome shotgun (WGS) entry which is preliminary data.</text>
</comment>
<feature type="domain" description="Peptidase S24/S26A/S26B/S26C" evidence="14">
    <location>
        <begin position="103"/>
        <end position="226"/>
    </location>
</feature>
<comment type="function">
    <text evidence="12">Represses a number of genes involved in the response to DNA damage (SOS response), including recA and lexA. In the presence of single-stranded DNA, RecA interacts with LexA causing an autocatalytic cleavage which disrupts the DNA-binding part of LexA, leading to derepression of the SOS regulon and eventually DNA repair.</text>
</comment>
<proteinExistence type="inferred from homology"/>
<feature type="active site" description="For autocatalytic cleavage activity" evidence="12">
    <location>
        <position position="150"/>
    </location>
</feature>
<evidence type="ECO:0000256" key="11">
    <source>
        <dbReference type="ARBA" id="ARBA00023236"/>
    </source>
</evidence>
<evidence type="ECO:0000256" key="7">
    <source>
        <dbReference type="ARBA" id="ARBA00023015"/>
    </source>
</evidence>
<dbReference type="InterPro" id="IPR011991">
    <property type="entry name" value="ArsR-like_HTH"/>
</dbReference>
<evidence type="ECO:0000313" key="16">
    <source>
        <dbReference type="EMBL" id="TQE95963.1"/>
    </source>
</evidence>
<dbReference type="GO" id="GO:0045892">
    <property type="term" value="P:negative regulation of DNA-templated transcription"/>
    <property type="evidence" value="ECO:0007669"/>
    <property type="project" value="UniProtKB-UniRule"/>
</dbReference>
<evidence type="ECO:0000256" key="5">
    <source>
        <dbReference type="ARBA" id="ARBA00022801"/>
    </source>
</evidence>
<dbReference type="InterPro" id="IPR036286">
    <property type="entry name" value="LexA/Signal_pep-like_sf"/>
</dbReference>
<dbReference type="InterPro" id="IPR006200">
    <property type="entry name" value="LexA"/>
</dbReference>
<evidence type="ECO:0000256" key="8">
    <source>
        <dbReference type="ARBA" id="ARBA00023125"/>
    </source>
</evidence>
<dbReference type="OrthoDB" id="9802364at2"/>
<keyword evidence="17" id="KW-1185">Reference proteome</keyword>
<dbReference type="GO" id="GO:0004252">
    <property type="term" value="F:serine-type endopeptidase activity"/>
    <property type="evidence" value="ECO:0007669"/>
    <property type="project" value="UniProtKB-UniRule"/>
</dbReference>
<keyword evidence="10 12" id="KW-0234">DNA repair</keyword>
<dbReference type="EC" id="3.4.21.88" evidence="12"/>
<evidence type="ECO:0000313" key="17">
    <source>
        <dbReference type="Proteomes" id="UP000317371"/>
    </source>
</evidence>